<keyword evidence="1" id="KW-1133">Transmembrane helix</keyword>
<feature type="transmembrane region" description="Helical" evidence="1">
    <location>
        <begin position="285"/>
        <end position="304"/>
    </location>
</feature>
<accession>A0AAE0A590</accession>
<dbReference type="AlphaFoldDB" id="A0AAE0A590"/>
<evidence type="ECO:0000313" key="2">
    <source>
        <dbReference type="EMBL" id="KAK3204362.1"/>
    </source>
</evidence>
<feature type="transmembrane region" description="Helical" evidence="1">
    <location>
        <begin position="177"/>
        <end position="199"/>
    </location>
</feature>
<keyword evidence="1" id="KW-0812">Transmembrane</keyword>
<feature type="transmembrane region" description="Helical" evidence="1">
    <location>
        <begin position="131"/>
        <end position="156"/>
    </location>
</feature>
<feature type="transmembrane region" description="Helical" evidence="1">
    <location>
        <begin position="515"/>
        <end position="537"/>
    </location>
</feature>
<keyword evidence="1" id="KW-0472">Membrane</keyword>
<dbReference type="EMBL" id="JANJYJ010000006">
    <property type="protein sequence ID" value="KAK3204362.1"/>
    <property type="molecule type" value="Genomic_DNA"/>
</dbReference>
<gene>
    <name evidence="2" type="ORF">Dsin_018408</name>
</gene>
<dbReference type="Proteomes" id="UP001281410">
    <property type="component" value="Unassembled WGS sequence"/>
</dbReference>
<reference evidence="2" key="1">
    <citation type="journal article" date="2023" name="Plant J.">
        <title>Genome sequences and population genomics provide insights into the demographic history, inbreeding, and mutation load of two 'living fossil' tree species of Dipteronia.</title>
        <authorList>
            <person name="Feng Y."/>
            <person name="Comes H.P."/>
            <person name="Chen J."/>
            <person name="Zhu S."/>
            <person name="Lu R."/>
            <person name="Zhang X."/>
            <person name="Li P."/>
            <person name="Qiu J."/>
            <person name="Olsen K.M."/>
            <person name="Qiu Y."/>
        </authorList>
    </citation>
    <scope>NUCLEOTIDE SEQUENCE</scope>
    <source>
        <strain evidence="2">NBL</strain>
    </source>
</reference>
<organism evidence="2 3">
    <name type="scientific">Dipteronia sinensis</name>
    <dbReference type="NCBI Taxonomy" id="43782"/>
    <lineage>
        <taxon>Eukaryota</taxon>
        <taxon>Viridiplantae</taxon>
        <taxon>Streptophyta</taxon>
        <taxon>Embryophyta</taxon>
        <taxon>Tracheophyta</taxon>
        <taxon>Spermatophyta</taxon>
        <taxon>Magnoliopsida</taxon>
        <taxon>eudicotyledons</taxon>
        <taxon>Gunneridae</taxon>
        <taxon>Pentapetalae</taxon>
        <taxon>rosids</taxon>
        <taxon>malvids</taxon>
        <taxon>Sapindales</taxon>
        <taxon>Sapindaceae</taxon>
        <taxon>Hippocastanoideae</taxon>
        <taxon>Acereae</taxon>
        <taxon>Dipteronia</taxon>
    </lineage>
</organism>
<evidence type="ECO:0008006" key="4">
    <source>
        <dbReference type="Google" id="ProtNLM"/>
    </source>
</evidence>
<protein>
    <recommendedName>
        <fullName evidence="4">Transmembrane protein</fullName>
    </recommendedName>
</protein>
<sequence>MVYFEKNELEFGQIPYSSVQFCEPLINVFRRNLLIVSQVKNMGSTSIIFMLTVTIFAVNFPEISGQSGSSNGSVADLLSGNSLQTNNASQSMMRQKDDTVRVDPLENLNKYRGGFDITNKHYWSSTIFTGIYGYAIGILWLLGGVVYGGFLLSSSFCCKSRRKGKLKKRAPCHKHCYLWPILLAAFFTILAIAASGLVLGGNAKFNSQARSVVDIVINTANQASESIFNATGAMRGMEINLGSNVGINRASAFLSSTSDKLDVGAANIERQARKNRRLIDKDLKIVYAITTVTISLNLIAVIALSVSGILRLRRALYLLITLCWFLTFMCWVLFGVYYFLENFASDTCTALENFQQNPNNNSLSSILPCDELLSAEPILYDVSAGIYNLVNEVNANISILQATSSFPSIPYVCNPFSGPPEYQYLTDYCPVNTIRIGDIPKALKLFTCSDAGGNGSCKDGGFISSNDYETVESYTSSIQNILNVYPNMQSLIKCQSVKDAFSEILVKHCKPLKKYVHMVWVALVFLSIIMVGLVLIWSAQAAHQEQLHSLDGSVKPHSATEQDHPIPTSV</sequence>
<keyword evidence="3" id="KW-1185">Reference proteome</keyword>
<dbReference type="PANTHER" id="PTHR31414">
    <property type="entry name" value="TRANSMEMBRANE PROTEIN DDB_G0292058"/>
    <property type="match status" value="1"/>
</dbReference>
<evidence type="ECO:0000313" key="3">
    <source>
        <dbReference type="Proteomes" id="UP001281410"/>
    </source>
</evidence>
<dbReference type="InterPro" id="IPR040283">
    <property type="entry name" value="DDB_G0292058-like"/>
</dbReference>
<dbReference type="GO" id="GO:0016020">
    <property type="term" value="C:membrane"/>
    <property type="evidence" value="ECO:0007669"/>
    <property type="project" value="TreeGrafter"/>
</dbReference>
<feature type="transmembrane region" description="Helical" evidence="1">
    <location>
        <begin position="316"/>
        <end position="340"/>
    </location>
</feature>
<dbReference type="PANTHER" id="PTHR31414:SF18">
    <property type="entry name" value="TRANSMEMBRANE PROTEIN-RELATED"/>
    <property type="match status" value="1"/>
</dbReference>
<name>A0AAE0A590_9ROSI</name>
<comment type="caution">
    <text evidence="2">The sequence shown here is derived from an EMBL/GenBank/DDBJ whole genome shotgun (WGS) entry which is preliminary data.</text>
</comment>
<evidence type="ECO:0000256" key="1">
    <source>
        <dbReference type="SAM" id="Phobius"/>
    </source>
</evidence>
<proteinExistence type="predicted"/>